<evidence type="ECO:0000313" key="1">
    <source>
        <dbReference type="EMBL" id="RUS57173.1"/>
    </source>
</evidence>
<dbReference type="OrthoDB" id="2677976at2"/>
<name>A0A433RV74_9BACL</name>
<reference evidence="1 2" key="1">
    <citation type="submission" date="2014-11" db="EMBL/GenBank/DDBJ databases">
        <title>Genome sequence and analysis of novel Kurthia sp.</title>
        <authorList>
            <person name="Lawson J.N."/>
            <person name="Gonzalez J.E."/>
            <person name="Rinauldi L."/>
            <person name="Xuan Z."/>
            <person name="Firman A."/>
            <person name="Shaddox L."/>
            <person name="Trudeau A."/>
            <person name="Shah S."/>
            <person name="Reiman D."/>
        </authorList>
    </citation>
    <scope>NUCLEOTIDE SEQUENCE [LARGE SCALE GENOMIC DNA]</scope>
    <source>
        <strain evidence="1 2">3B1D</strain>
    </source>
</reference>
<dbReference type="InterPro" id="IPR011728">
    <property type="entry name" value="PhaP_Bmeg"/>
</dbReference>
<dbReference type="AlphaFoldDB" id="A0A433RV74"/>
<gene>
    <name evidence="1" type="ORF">QI30_06185</name>
</gene>
<evidence type="ECO:0000313" key="2">
    <source>
        <dbReference type="Proteomes" id="UP000288623"/>
    </source>
</evidence>
<dbReference type="Pfam" id="PF09602">
    <property type="entry name" value="PhaP_Bmeg"/>
    <property type="match status" value="1"/>
</dbReference>
<keyword evidence="2" id="KW-1185">Reference proteome</keyword>
<protein>
    <submittedName>
        <fullName evidence="1">PhaP protein</fullName>
    </submittedName>
</protein>
<dbReference type="Proteomes" id="UP000288623">
    <property type="component" value="Unassembled WGS sequence"/>
</dbReference>
<proteinExistence type="predicted"/>
<organism evidence="1 2">
    <name type="scientific">Candidatus Kurthia intestinigallinarum</name>
    <dbReference type="NCBI Taxonomy" id="1562256"/>
    <lineage>
        <taxon>Bacteria</taxon>
        <taxon>Bacillati</taxon>
        <taxon>Bacillota</taxon>
        <taxon>Bacilli</taxon>
        <taxon>Bacillales</taxon>
        <taxon>Caryophanaceae</taxon>
        <taxon>Kurthia</taxon>
    </lineage>
</organism>
<dbReference type="EMBL" id="JTFC01000026">
    <property type="protein sequence ID" value="RUS57173.1"/>
    <property type="molecule type" value="Genomic_DNA"/>
</dbReference>
<sequence>MANELLTKSVDLIWDNWLNSVKAINTVQEDAEKRAVEAFAAQKSAFDQALTSYKNVEEKSNQAIKDWQKQVTSSFEAFTTPAQSAQLSTWIDTLKEATEQAQELSWKPNHAVVDYIRNAQTEWEKAINTTLSEQKSERQKALANIEDLTAKLKENHKSLLDSIPAVPVVK</sequence>
<dbReference type="RefSeq" id="WP_126990064.1">
    <property type="nucleotide sequence ID" value="NZ_JTFC01000026.1"/>
</dbReference>
<accession>A0A433RV74</accession>
<comment type="caution">
    <text evidence="1">The sequence shown here is derived from an EMBL/GenBank/DDBJ whole genome shotgun (WGS) entry which is preliminary data.</text>
</comment>